<dbReference type="InterPro" id="IPR001005">
    <property type="entry name" value="SANT/Myb"/>
</dbReference>
<dbReference type="VEuPathDB" id="FungiDB:PYU1_G012839"/>
<feature type="domain" description="Myb-like" evidence="2">
    <location>
        <begin position="265"/>
        <end position="317"/>
    </location>
</feature>
<feature type="region of interest" description="Disordered" evidence="1">
    <location>
        <begin position="792"/>
        <end position="828"/>
    </location>
</feature>
<feature type="region of interest" description="Disordered" evidence="1">
    <location>
        <begin position="478"/>
        <end position="707"/>
    </location>
</feature>
<feature type="compositionally biased region" description="Acidic residues" evidence="1">
    <location>
        <begin position="563"/>
        <end position="575"/>
    </location>
</feature>
<dbReference type="SUPFAM" id="SSF46689">
    <property type="entry name" value="Homeodomain-like"/>
    <property type="match status" value="1"/>
</dbReference>
<reference evidence="4" key="1">
    <citation type="journal article" date="2010" name="Genome Biol.">
        <title>Genome sequence of the necrotrophic plant pathogen Pythium ultimum reveals original pathogenicity mechanisms and effector repertoire.</title>
        <authorList>
            <person name="Levesque C.A."/>
            <person name="Brouwer H."/>
            <person name="Cano L."/>
            <person name="Hamilton J.P."/>
            <person name="Holt C."/>
            <person name="Huitema E."/>
            <person name="Raffaele S."/>
            <person name="Robideau G.P."/>
            <person name="Thines M."/>
            <person name="Win J."/>
            <person name="Zerillo M.M."/>
            <person name="Beakes G.W."/>
            <person name="Boore J.L."/>
            <person name="Busam D."/>
            <person name="Dumas B."/>
            <person name="Ferriera S."/>
            <person name="Fuerstenberg S.I."/>
            <person name="Gachon C.M."/>
            <person name="Gaulin E."/>
            <person name="Govers F."/>
            <person name="Grenville-Briggs L."/>
            <person name="Horner N."/>
            <person name="Hostetler J."/>
            <person name="Jiang R.H."/>
            <person name="Johnson J."/>
            <person name="Krajaejun T."/>
            <person name="Lin H."/>
            <person name="Meijer H.J."/>
            <person name="Moore B."/>
            <person name="Morris P."/>
            <person name="Phuntmart V."/>
            <person name="Puiu D."/>
            <person name="Shetty J."/>
            <person name="Stajich J.E."/>
            <person name="Tripathy S."/>
            <person name="Wawra S."/>
            <person name="van West P."/>
            <person name="Whitty B.R."/>
            <person name="Coutinho P.M."/>
            <person name="Henrissat B."/>
            <person name="Martin F."/>
            <person name="Thomas P.D."/>
            <person name="Tyler B.M."/>
            <person name="De Vries R.P."/>
            <person name="Kamoun S."/>
            <person name="Yandell M."/>
            <person name="Tisserat N."/>
            <person name="Buell C.R."/>
        </authorList>
    </citation>
    <scope>NUCLEOTIDE SEQUENCE</scope>
    <source>
        <strain evidence="4">DAOM:BR144</strain>
    </source>
</reference>
<evidence type="ECO:0000259" key="2">
    <source>
        <dbReference type="SMART" id="SM00717"/>
    </source>
</evidence>
<dbReference type="InterPro" id="IPR009057">
    <property type="entry name" value="Homeodomain-like_sf"/>
</dbReference>
<dbReference type="EMBL" id="GL376581">
    <property type="status" value="NOT_ANNOTATED_CDS"/>
    <property type="molecule type" value="Genomic_DNA"/>
</dbReference>
<organism evidence="3 4">
    <name type="scientific">Globisporangium ultimum (strain ATCC 200006 / CBS 805.95 / DAOM BR144)</name>
    <name type="common">Pythium ultimum</name>
    <dbReference type="NCBI Taxonomy" id="431595"/>
    <lineage>
        <taxon>Eukaryota</taxon>
        <taxon>Sar</taxon>
        <taxon>Stramenopiles</taxon>
        <taxon>Oomycota</taxon>
        <taxon>Peronosporomycetes</taxon>
        <taxon>Pythiales</taxon>
        <taxon>Pythiaceae</taxon>
        <taxon>Globisporangium</taxon>
    </lineage>
</organism>
<dbReference type="HOGENOM" id="CLU_011867_0_0_1"/>
<feature type="compositionally biased region" description="Basic residues" evidence="1">
    <location>
        <begin position="511"/>
        <end position="524"/>
    </location>
</feature>
<sequence length="902" mass="101509">MHHKQYPMKEMRGKISQEQCVQLASQMHKHFQLLMQNFHLFALPTDENMEAEEAAWRMAKLGDDVTEYEAKEADPETRKQRKREALQECQKMMEELKVRGEKAQKCKEALLSKLNPSASQPNQDAISSRRVTRSLTAAHAAVAHPSMFELVGSNSLDELTSKFLNNCLVEERDLAIQDQMLEIDKHLLLTQKKNPKKPFTPSEDKLLAHGVKRFHLDDESWVLIEKHFLPGKKLPVIRRRFRYLTSNKTGMSAVKAYHSQFPKRRDASWILEEDLRIARGMIEFHNDSKRFARVGLKYLPHRGRLEIRKRWERIRQKFEPEIAVQNPNIDDSSIDYAVLMKDLLEDKLREQVLRQSKKIVEEPPQQAQNSLSYGTSKLGNQKKYVFRAAEKEYNADVSAIEMKLEDAPGQHQQQGDHTTNGCQVKNLHPALFFTSWALINPSILLTRTCEHNWPSFIDELSGEPKEDDAASAAIMAGPTSPAAEELSATDAQSTENEHVEEQSVDEPPLRSKQRVRTLPTRKKPSQQAAASTAQPKPPGKKSVPKSADSESEPSMMANSSASCEDEDEDDSDYEHDELVSSENDQESDSEFEQMELSDDDEDEEEHDDDDDDDNDDDFEYEELDDDDDEEDDETVAPAAVEVRQQGINPPKESTPPTRSARVAMTRAVPPAAASSGKKASPPLPKSSSPAPLRHPLRLQNLSKPGNERMKRALEALERRIVGKSVGCSLSVADTNLAAAQRPRKPATRVAFSNEPLAPGRKRPDESRHNPFRVEIQAIGFPKELDLETDEVLASSSGDDSFEREELRSSDDDEHPGAQAPAVHLDNGIEKGHSYMQDVARDMLISDSGWRPAKKPKLSCLPCEVCRNAPCVCANARRAQHVPQQRMRPSSASAIASSSSRKA</sequence>
<feature type="compositionally biased region" description="Low complexity" evidence="1">
    <location>
        <begin position="667"/>
        <end position="691"/>
    </location>
</feature>
<feature type="domain" description="Myb-like" evidence="2">
    <location>
        <begin position="195"/>
        <end position="247"/>
    </location>
</feature>
<dbReference type="InParanoid" id="K3X6L7"/>
<proteinExistence type="predicted"/>
<dbReference type="SMART" id="SM00717">
    <property type="entry name" value="SANT"/>
    <property type="match status" value="2"/>
</dbReference>
<accession>K3X6L7</accession>
<reference evidence="4" key="2">
    <citation type="submission" date="2010-04" db="EMBL/GenBank/DDBJ databases">
        <authorList>
            <person name="Buell R."/>
            <person name="Hamilton J."/>
            <person name="Hostetler J."/>
        </authorList>
    </citation>
    <scope>NUCLEOTIDE SEQUENCE [LARGE SCALE GENOMIC DNA]</scope>
    <source>
        <strain evidence="4">DAOM:BR144</strain>
    </source>
</reference>
<feature type="compositionally biased region" description="Low complexity" evidence="1">
    <location>
        <begin position="525"/>
        <end position="537"/>
    </location>
</feature>
<feature type="compositionally biased region" description="Low complexity" evidence="1">
    <location>
        <begin position="889"/>
        <end position="902"/>
    </location>
</feature>
<evidence type="ECO:0000313" key="3">
    <source>
        <dbReference type="EnsemblProtists" id="PYU1_T012866"/>
    </source>
</evidence>
<name>K3X6L7_GLOUD</name>
<feature type="region of interest" description="Disordered" evidence="1">
    <location>
        <begin position="878"/>
        <end position="902"/>
    </location>
</feature>
<evidence type="ECO:0000256" key="1">
    <source>
        <dbReference type="SAM" id="MobiDB-lite"/>
    </source>
</evidence>
<dbReference type="eggNOG" id="ENOG502QUYW">
    <property type="taxonomic scope" value="Eukaryota"/>
</dbReference>
<evidence type="ECO:0000313" key="4">
    <source>
        <dbReference type="Proteomes" id="UP000019132"/>
    </source>
</evidence>
<keyword evidence="4" id="KW-1185">Reference proteome</keyword>
<dbReference type="Proteomes" id="UP000019132">
    <property type="component" value="Unassembled WGS sequence"/>
</dbReference>
<protein>
    <recommendedName>
        <fullName evidence="2">Myb-like domain-containing protein</fullName>
    </recommendedName>
</protein>
<feature type="region of interest" description="Disordered" evidence="1">
    <location>
        <begin position="738"/>
        <end position="770"/>
    </location>
</feature>
<dbReference type="AlphaFoldDB" id="K3X6L7"/>
<dbReference type="EnsemblProtists" id="PYU1_T012866">
    <property type="protein sequence ID" value="PYU1_T012866"/>
    <property type="gene ID" value="PYU1_G012839"/>
</dbReference>
<reference evidence="3" key="3">
    <citation type="submission" date="2015-02" db="UniProtKB">
        <authorList>
            <consortium name="EnsemblProtists"/>
        </authorList>
    </citation>
    <scope>IDENTIFICATION</scope>
    <source>
        <strain evidence="3">DAOM BR144</strain>
    </source>
</reference>
<feature type="compositionally biased region" description="Acidic residues" evidence="1">
    <location>
        <begin position="583"/>
        <end position="634"/>
    </location>
</feature>